<name>A0A8J5MTV6_HOMAM</name>
<sequence>MEYDTYTNGGDLNYRLDNGYTVGQEICIQMAQKHNVGDLWDETVYGYARQCNGPWDYDGESSINNLCCSRGHFVKCEE</sequence>
<dbReference type="EMBL" id="JAHLQT010025553">
    <property type="protein sequence ID" value="KAG7164180.1"/>
    <property type="molecule type" value="Genomic_DNA"/>
</dbReference>
<protein>
    <submittedName>
        <fullName evidence="1">Uncharacterized protein</fullName>
    </submittedName>
</protein>
<accession>A0A8J5MTV6</accession>
<dbReference type="Proteomes" id="UP000747542">
    <property type="component" value="Unassembled WGS sequence"/>
</dbReference>
<keyword evidence="2" id="KW-1185">Reference proteome</keyword>
<reference evidence="1" key="1">
    <citation type="journal article" date="2021" name="Sci. Adv.">
        <title>The American lobster genome reveals insights on longevity, neural, and immune adaptations.</title>
        <authorList>
            <person name="Polinski J.M."/>
            <person name="Zimin A.V."/>
            <person name="Clark K.F."/>
            <person name="Kohn A.B."/>
            <person name="Sadowski N."/>
            <person name="Timp W."/>
            <person name="Ptitsyn A."/>
            <person name="Khanna P."/>
            <person name="Romanova D.Y."/>
            <person name="Williams P."/>
            <person name="Greenwood S.J."/>
            <person name="Moroz L.L."/>
            <person name="Walt D.R."/>
            <person name="Bodnar A.G."/>
        </authorList>
    </citation>
    <scope>NUCLEOTIDE SEQUENCE</scope>
    <source>
        <strain evidence="1">GMGI-L3</strain>
    </source>
</reference>
<dbReference type="AlphaFoldDB" id="A0A8J5MTV6"/>
<evidence type="ECO:0000313" key="1">
    <source>
        <dbReference type="EMBL" id="KAG7164180.1"/>
    </source>
</evidence>
<gene>
    <name evidence="1" type="ORF">Hamer_G014316</name>
</gene>
<organism evidence="1 2">
    <name type="scientific">Homarus americanus</name>
    <name type="common">American lobster</name>
    <dbReference type="NCBI Taxonomy" id="6706"/>
    <lineage>
        <taxon>Eukaryota</taxon>
        <taxon>Metazoa</taxon>
        <taxon>Ecdysozoa</taxon>
        <taxon>Arthropoda</taxon>
        <taxon>Crustacea</taxon>
        <taxon>Multicrustacea</taxon>
        <taxon>Malacostraca</taxon>
        <taxon>Eumalacostraca</taxon>
        <taxon>Eucarida</taxon>
        <taxon>Decapoda</taxon>
        <taxon>Pleocyemata</taxon>
        <taxon>Astacidea</taxon>
        <taxon>Nephropoidea</taxon>
        <taxon>Nephropidae</taxon>
        <taxon>Homarus</taxon>
    </lineage>
</organism>
<proteinExistence type="predicted"/>
<evidence type="ECO:0000313" key="2">
    <source>
        <dbReference type="Proteomes" id="UP000747542"/>
    </source>
</evidence>
<comment type="caution">
    <text evidence="1">The sequence shown here is derived from an EMBL/GenBank/DDBJ whole genome shotgun (WGS) entry which is preliminary data.</text>
</comment>